<gene>
    <name evidence="3" type="ORF">SAMN05216238_101333</name>
</gene>
<dbReference type="STRING" id="640948.SAMN05216238_101333"/>
<feature type="domain" description="SWIM-type" evidence="2">
    <location>
        <begin position="37"/>
        <end position="74"/>
    </location>
</feature>
<evidence type="ECO:0000256" key="1">
    <source>
        <dbReference type="PROSITE-ProRule" id="PRU00325"/>
    </source>
</evidence>
<keyword evidence="1" id="KW-0479">Metal-binding</keyword>
<dbReference type="InterPro" id="IPR007527">
    <property type="entry name" value="Znf_SWIM"/>
</dbReference>
<dbReference type="AlphaFoldDB" id="A0A1I1SB20"/>
<evidence type="ECO:0000313" key="4">
    <source>
        <dbReference type="Proteomes" id="UP000199474"/>
    </source>
</evidence>
<dbReference type="PROSITE" id="PS50966">
    <property type="entry name" value="ZF_SWIM"/>
    <property type="match status" value="1"/>
</dbReference>
<evidence type="ECO:0000259" key="2">
    <source>
        <dbReference type="PROSITE" id="PS50966"/>
    </source>
</evidence>
<protein>
    <recommendedName>
        <fullName evidence="2">SWIM-type domain-containing protein</fullName>
    </recommendedName>
</protein>
<proteinExistence type="predicted"/>
<accession>A0A1I1SB20</accession>
<dbReference type="GO" id="GO:0008270">
    <property type="term" value="F:zinc ion binding"/>
    <property type="evidence" value="ECO:0007669"/>
    <property type="project" value="UniProtKB-KW"/>
</dbReference>
<reference evidence="4" key="1">
    <citation type="submission" date="2016-10" db="EMBL/GenBank/DDBJ databases">
        <authorList>
            <person name="Varghese N."/>
            <person name="Submissions S."/>
        </authorList>
    </citation>
    <scope>NUCLEOTIDE SEQUENCE [LARGE SCALE GENOMIC DNA]</scope>
    <source>
        <strain evidence="4">DSM 22530</strain>
    </source>
</reference>
<dbReference type="EMBL" id="FOMR01000001">
    <property type="protein sequence ID" value="SFD43705.1"/>
    <property type="molecule type" value="Genomic_DNA"/>
</dbReference>
<keyword evidence="1" id="KW-0863">Zinc-finger</keyword>
<name>A0A1I1SB20_9BACI</name>
<dbReference type="Proteomes" id="UP000199474">
    <property type="component" value="Unassembled WGS sequence"/>
</dbReference>
<evidence type="ECO:0000313" key="3">
    <source>
        <dbReference type="EMBL" id="SFD43705.1"/>
    </source>
</evidence>
<keyword evidence="1" id="KW-0862">Zinc</keyword>
<keyword evidence="4" id="KW-1185">Reference proteome</keyword>
<sequence length="89" mass="10433">MFTPDRRNFIHEAVIEFDYDGKRIKGKMQPSKTKNRMVVDIMSVKEIEAANCSCPNTLMQHVCRHQCAEAVEGFKNTYLVREIPSERWQ</sequence>
<dbReference type="RefSeq" id="WP_090080360.1">
    <property type="nucleotide sequence ID" value="NZ_FOMR01000001.1"/>
</dbReference>
<organism evidence="3 4">
    <name type="scientific">Lentibacillus persicus</name>
    <dbReference type="NCBI Taxonomy" id="640948"/>
    <lineage>
        <taxon>Bacteria</taxon>
        <taxon>Bacillati</taxon>
        <taxon>Bacillota</taxon>
        <taxon>Bacilli</taxon>
        <taxon>Bacillales</taxon>
        <taxon>Bacillaceae</taxon>
        <taxon>Lentibacillus</taxon>
    </lineage>
</organism>